<dbReference type="STRING" id="742152.A0A2H3JDY7"/>
<dbReference type="AlphaFoldDB" id="A0A2H3JDY7"/>
<gene>
    <name evidence="3" type="ORF">WOLCODRAFT_116172</name>
</gene>
<dbReference type="PANTHER" id="PTHR39472">
    <property type="entry name" value="EXPRESSED PROTEIN"/>
    <property type="match status" value="1"/>
</dbReference>
<feature type="compositionally biased region" description="Acidic residues" evidence="2">
    <location>
        <begin position="229"/>
        <end position="244"/>
    </location>
</feature>
<keyword evidence="1" id="KW-0175">Coiled coil</keyword>
<dbReference type="PANTHER" id="PTHR39472:SF1">
    <property type="entry name" value="EXPRESSED PROTEIN"/>
    <property type="match status" value="1"/>
</dbReference>
<dbReference type="EMBL" id="KB468053">
    <property type="protein sequence ID" value="PCH39765.1"/>
    <property type="molecule type" value="Genomic_DNA"/>
</dbReference>
<dbReference type="Proteomes" id="UP000218811">
    <property type="component" value="Unassembled WGS sequence"/>
</dbReference>
<protein>
    <submittedName>
        <fullName evidence="3">Uncharacterized protein</fullName>
    </submittedName>
</protein>
<name>A0A2H3JDY7_WOLCO</name>
<reference evidence="3 4" key="1">
    <citation type="journal article" date="2012" name="Science">
        <title>The Paleozoic origin of enzymatic lignin decomposition reconstructed from 31 fungal genomes.</title>
        <authorList>
            <person name="Floudas D."/>
            <person name="Binder M."/>
            <person name="Riley R."/>
            <person name="Barry K."/>
            <person name="Blanchette R.A."/>
            <person name="Henrissat B."/>
            <person name="Martinez A.T."/>
            <person name="Otillar R."/>
            <person name="Spatafora J.W."/>
            <person name="Yadav J.S."/>
            <person name="Aerts A."/>
            <person name="Benoit I."/>
            <person name="Boyd A."/>
            <person name="Carlson A."/>
            <person name="Copeland A."/>
            <person name="Coutinho P.M."/>
            <person name="de Vries R.P."/>
            <person name="Ferreira P."/>
            <person name="Findley K."/>
            <person name="Foster B."/>
            <person name="Gaskell J."/>
            <person name="Glotzer D."/>
            <person name="Gorecki P."/>
            <person name="Heitman J."/>
            <person name="Hesse C."/>
            <person name="Hori C."/>
            <person name="Igarashi K."/>
            <person name="Jurgens J.A."/>
            <person name="Kallen N."/>
            <person name="Kersten P."/>
            <person name="Kohler A."/>
            <person name="Kuees U."/>
            <person name="Kumar T.K.A."/>
            <person name="Kuo A."/>
            <person name="LaButti K."/>
            <person name="Larrondo L.F."/>
            <person name="Lindquist E."/>
            <person name="Ling A."/>
            <person name="Lombard V."/>
            <person name="Lucas S."/>
            <person name="Lundell T."/>
            <person name="Martin R."/>
            <person name="McLaughlin D.J."/>
            <person name="Morgenstern I."/>
            <person name="Morin E."/>
            <person name="Murat C."/>
            <person name="Nagy L.G."/>
            <person name="Nolan M."/>
            <person name="Ohm R.A."/>
            <person name="Patyshakuliyeva A."/>
            <person name="Rokas A."/>
            <person name="Ruiz-Duenas F.J."/>
            <person name="Sabat G."/>
            <person name="Salamov A."/>
            <person name="Samejima M."/>
            <person name="Schmutz J."/>
            <person name="Slot J.C."/>
            <person name="St John F."/>
            <person name="Stenlid J."/>
            <person name="Sun H."/>
            <person name="Sun S."/>
            <person name="Syed K."/>
            <person name="Tsang A."/>
            <person name="Wiebenga A."/>
            <person name="Young D."/>
            <person name="Pisabarro A."/>
            <person name="Eastwood D.C."/>
            <person name="Martin F."/>
            <person name="Cullen D."/>
            <person name="Grigoriev I.V."/>
            <person name="Hibbett D.S."/>
        </authorList>
    </citation>
    <scope>NUCLEOTIDE SEQUENCE [LARGE SCALE GENOMIC DNA]</scope>
    <source>
        <strain evidence="3 4">MD-104</strain>
    </source>
</reference>
<accession>A0A2H3JDY7</accession>
<feature type="coiled-coil region" evidence="1">
    <location>
        <begin position="70"/>
        <end position="111"/>
    </location>
</feature>
<organism evidence="3 4">
    <name type="scientific">Wolfiporia cocos (strain MD-104)</name>
    <name type="common">Brown rot fungus</name>
    <dbReference type="NCBI Taxonomy" id="742152"/>
    <lineage>
        <taxon>Eukaryota</taxon>
        <taxon>Fungi</taxon>
        <taxon>Dikarya</taxon>
        <taxon>Basidiomycota</taxon>
        <taxon>Agaricomycotina</taxon>
        <taxon>Agaricomycetes</taxon>
        <taxon>Polyporales</taxon>
        <taxon>Phaeolaceae</taxon>
        <taxon>Wolfiporia</taxon>
    </lineage>
</organism>
<sequence>MAIMDSSNGDQDIMHVWSLLSEVSEQLSQNRSTAVSLHTLASEIKTQAIHSQTGFVLRRFNLDKPKEVYDAELERMNAAMSAENQTLQNDNRQLNALIREYEQTLENLMSSFRSRAFEVQERELALMRAYEQVIIQRETEALEAALAADSDRSESLARVGRLLRVVMRKLNGEDVKVCEALTSTEALGRSAQAGPSRLPSSATLGAAASGGDQADPADTTPENAPTDGADPELDPETSSNEDPDMLQRRLAAAEWALERESELARLERENEELRNLLNGIWNPEAAASRAAIPRSEINVPSESGRMSPAELSVRASQLGGRPGTVGPFGTYKRRAISQISSGPV</sequence>
<evidence type="ECO:0000256" key="1">
    <source>
        <dbReference type="SAM" id="Coils"/>
    </source>
</evidence>
<evidence type="ECO:0000313" key="3">
    <source>
        <dbReference type="EMBL" id="PCH39765.1"/>
    </source>
</evidence>
<evidence type="ECO:0000313" key="4">
    <source>
        <dbReference type="Proteomes" id="UP000218811"/>
    </source>
</evidence>
<feature type="compositionally biased region" description="Low complexity" evidence="2">
    <location>
        <begin position="200"/>
        <end position="211"/>
    </location>
</feature>
<proteinExistence type="predicted"/>
<feature type="region of interest" description="Disordered" evidence="2">
    <location>
        <begin position="299"/>
        <end position="329"/>
    </location>
</feature>
<feature type="region of interest" description="Disordered" evidence="2">
    <location>
        <begin position="188"/>
        <end position="244"/>
    </location>
</feature>
<evidence type="ECO:0000256" key="2">
    <source>
        <dbReference type="SAM" id="MobiDB-lite"/>
    </source>
</evidence>
<keyword evidence="4" id="KW-1185">Reference proteome</keyword>
<dbReference type="OrthoDB" id="21214at2759"/>
<dbReference type="OMA" id="IHSQTGF"/>